<dbReference type="PANTHER" id="PTHR23235">
    <property type="entry name" value="KRUEPPEL-LIKE TRANSCRIPTION FACTOR"/>
    <property type="match status" value="1"/>
</dbReference>
<evidence type="ECO:0000313" key="7">
    <source>
        <dbReference type="EMBL" id="CAA7269445.1"/>
    </source>
</evidence>
<dbReference type="GO" id="GO:0000981">
    <property type="term" value="F:DNA-binding transcription factor activity, RNA polymerase II-specific"/>
    <property type="evidence" value="ECO:0007669"/>
    <property type="project" value="TreeGrafter"/>
</dbReference>
<evidence type="ECO:0000256" key="4">
    <source>
        <dbReference type="PROSITE-ProRule" id="PRU00042"/>
    </source>
</evidence>
<evidence type="ECO:0000259" key="6">
    <source>
        <dbReference type="PROSITE" id="PS50157"/>
    </source>
</evidence>
<dbReference type="InterPro" id="IPR013087">
    <property type="entry name" value="Znf_C2H2_type"/>
</dbReference>
<evidence type="ECO:0000256" key="2">
    <source>
        <dbReference type="ARBA" id="ARBA00022771"/>
    </source>
</evidence>
<dbReference type="Gene3D" id="3.30.160.60">
    <property type="entry name" value="Classic Zinc Finger"/>
    <property type="match status" value="1"/>
</dbReference>
<dbReference type="OrthoDB" id="4748970at2759"/>
<organism evidence="7 8">
    <name type="scientific">Cyclocybe aegerita</name>
    <name type="common">Black poplar mushroom</name>
    <name type="synonym">Agrocybe aegerita</name>
    <dbReference type="NCBI Taxonomy" id="1973307"/>
    <lineage>
        <taxon>Eukaryota</taxon>
        <taxon>Fungi</taxon>
        <taxon>Dikarya</taxon>
        <taxon>Basidiomycota</taxon>
        <taxon>Agaricomycotina</taxon>
        <taxon>Agaricomycetes</taxon>
        <taxon>Agaricomycetidae</taxon>
        <taxon>Agaricales</taxon>
        <taxon>Agaricineae</taxon>
        <taxon>Bolbitiaceae</taxon>
        <taxon>Cyclocybe</taxon>
    </lineage>
</organism>
<feature type="region of interest" description="Disordered" evidence="5">
    <location>
        <begin position="251"/>
        <end position="270"/>
    </location>
</feature>
<dbReference type="PROSITE" id="PS00028">
    <property type="entry name" value="ZINC_FINGER_C2H2_1"/>
    <property type="match status" value="1"/>
</dbReference>
<accession>A0A8S0W418</accession>
<dbReference type="GO" id="GO:0008270">
    <property type="term" value="F:zinc ion binding"/>
    <property type="evidence" value="ECO:0007669"/>
    <property type="project" value="UniProtKB-KW"/>
</dbReference>
<keyword evidence="8" id="KW-1185">Reference proteome</keyword>
<reference evidence="7 8" key="1">
    <citation type="submission" date="2020-01" db="EMBL/GenBank/DDBJ databases">
        <authorList>
            <person name="Gupta K D."/>
        </authorList>
    </citation>
    <scope>NUCLEOTIDE SEQUENCE [LARGE SCALE GENOMIC DNA]</scope>
</reference>
<dbReference type="GO" id="GO:0000978">
    <property type="term" value="F:RNA polymerase II cis-regulatory region sequence-specific DNA binding"/>
    <property type="evidence" value="ECO:0007669"/>
    <property type="project" value="TreeGrafter"/>
</dbReference>
<name>A0A8S0W418_CYCAE</name>
<sequence>MLFYIDLDTSSPYLKTIPLEDETNFGVCPRDIMPYDPLVNIVETTFGSGSSYDGPSFWHAPDSDSALLSPLGYLLPLPDTSPSYDTPEFIAFAMPSPTSSTFSDLHPEDAPSSRRRSVRLAASTSTVWKEESSRKKGTARARDVAAPYNKANRPVAKKASKDRDITPILDPQFVPVKKSAANIAASEARRKKPLQYFCDVPGCDSGFTAGHNLRLHQRIHYDDKPYKCSACTYRSVGPADVNRHIETARQDNRHKSARLVQRKPGSAVYE</sequence>
<protein>
    <recommendedName>
        <fullName evidence="6">C2H2-type domain-containing protein</fullName>
    </recommendedName>
</protein>
<dbReference type="SMART" id="SM00355">
    <property type="entry name" value="ZnF_C2H2"/>
    <property type="match status" value="2"/>
</dbReference>
<dbReference type="Proteomes" id="UP000467700">
    <property type="component" value="Unassembled WGS sequence"/>
</dbReference>
<keyword evidence="3" id="KW-0862">Zinc</keyword>
<dbReference type="EMBL" id="CACVBS010000079">
    <property type="protein sequence ID" value="CAA7269445.1"/>
    <property type="molecule type" value="Genomic_DNA"/>
</dbReference>
<evidence type="ECO:0000256" key="3">
    <source>
        <dbReference type="ARBA" id="ARBA00022833"/>
    </source>
</evidence>
<evidence type="ECO:0000256" key="5">
    <source>
        <dbReference type="SAM" id="MobiDB-lite"/>
    </source>
</evidence>
<gene>
    <name evidence="7" type="ORF">AAE3_LOCUS11798</name>
</gene>
<dbReference type="PROSITE" id="PS50157">
    <property type="entry name" value="ZINC_FINGER_C2H2_2"/>
    <property type="match status" value="1"/>
</dbReference>
<dbReference type="InterPro" id="IPR036236">
    <property type="entry name" value="Znf_C2H2_sf"/>
</dbReference>
<keyword evidence="2 4" id="KW-0863">Zinc-finger</keyword>
<evidence type="ECO:0000256" key="1">
    <source>
        <dbReference type="ARBA" id="ARBA00022723"/>
    </source>
</evidence>
<comment type="caution">
    <text evidence="7">The sequence shown here is derived from an EMBL/GenBank/DDBJ whole genome shotgun (WGS) entry which is preliminary data.</text>
</comment>
<evidence type="ECO:0000313" key="8">
    <source>
        <dbReference type="Proteomes" id="UP000467700"/>
    </source>
</evidence>
<dbReference type="SUPFAM" id="SSF57667">
    <property type="entry name" value="beta-beta-alpha zinc fingers"/>
    <property type="match status" value="1"/>
</dbReference>
<dbReference type="AlphaFoldDB" id="A0A8S0W418"/>
<proteinExistence type="predicted"/>
<feature type="domain" description="C2H2-type" evidence="6">
    <location>
        <begin position="196"/>
        <end position="225"/>
    </location>
</feature>
<keyword evidence="1" id="KW-0479">Metal-binding</keyword>
<dbReference type="PANTHER" id="PTHR23235:SF120">
    <property type="entry name" value="KRUPPEL-LIKE FACTOR 15"/>
    <property type="match status" value="1"/>
</dbReference>